<name>A0ABU4B0U3_9NOCA</name>
<dbReference type="SUPFAM" id="SSF50998">
    <property type="entry name" value="Quinoprotein alcohol dehydrogenase-like"/>
    <property type="match status" value="1"/>
</dbReference>
<keyword evidence="1" id="KW-0732">Signal</keyword>
<organism evidence="2 3">
    <name type="scientific">Rhodococcus cercidiphylli</name>
    <dbReference type="NCBI Taxonomy" id="489916"/>
    <lineage>
        <taxon>Bacteria</taxon>
        <taxon>Bacillati</taxon>
        <taxon>Actinomycetota</taxon>
        <taxon>Actinomycetes</taxon>
        <taxon>Mycobacteriales</taxon>
        <taxon>Nocardiaceae</taxon>
        <taxon>Rhodococcus</taxon>
    </lineage>
</organism>
<dbReference type="RefSeq" id="WP_317548846.1">
    <property type="nucleotide sequence ID" value="NZ_JAWLKE010000006.1"/>
</dbReference>
<feature type="chain" id="PRO_5045567963" evidence="1">
    <location>
        <begin position="24"/>
        <end position="467"/>
    </location>
</feature>
<dbReference type="EMBL" id="JAWLKE010000006">
    <property type="protein sequence ID" value="MDV6232109.1"/>
    <property type="molecule type" value="Genomic_DNA"/>
</dbReference>
<reference evidence="2 3" key="1">
    <citation type="submission" date="2023-10" db="EMBL/GenBank/DDBJ databases">
        <title>Development of a sustainable strategy for remediation of hydrocarbon-contaminated territories based on the waste exchange concept.</title>
        <authorList>
            <person name="Krivoruchko A."/>
        </authorList>
    </citation>
    <scope>NUCLEOTIDE SEQUENCE [LARGE SCALE GENOMIC DNA]</scope>
    <source>
        <strain evidence="2 3">IEGM 1322</strain>
    </source>
</reference>
<dbReference type="InterPro" id="IPR011047">
    <property type="entry name" value="Quinoprotein_ADH-like_sf"/>
</dbReference>
<accession>A0ABU4B0U3</accession>
<keyword evidence="3" id="KW-1185">Reference proteome</keyword>
<evidence type="ECO:0000313" key="2">
    <source>
        <dbReference type="EMBL" id="MDV6232109.1"/>
    </source>
</evidence>
<sequence>MTRRLQISAAAVLVAALVCASCATEERTPGAPIDGATGSAPGLGWTLTPSDAGIEGGQFRNPVHGSDTDSMHSGSISDGSTVVTLVGRLDGREFVDATLVGASITDGSVRWRAPADDIVGCGEKFVDGQVVCYRGNTGTTSEILTVDTESGESSTRDTAFPITSLTTADGHVYTSRAVRDGARATVSRGTADALDADWSVQFDSTASPDAPFASTLHTENGIGLFDDGRGVFAFDLDTGDNLWSRTVPDCARSGVASRDGAVRVARADCSDPNAIVGSEIVDTDGTVLAATDSVTLQQPTFDSPAESSPLLLGTGGYRPSNPDPVWTDESLVWAVPSDITGPAAAFLSTNGLAYAVTGSVALLRNTDTATESAIDLDTGTTLWSRESGAFAEVGALDGDVATLFGPEVLRGIDVRTGSTVWDIPVATFDDEGIDRQSWPMFDRVDSDSIDTDSIYSRALSISLLRAR</sequence>
<dbReference type="Proteomes" id="UP001185899">
    <property type="component" value="Unassembled WGS sequence"/>
</dbReference>
<gene>
    <name evidence="2" type="ORF">R3P95_16270</name>
</gene>
<proteinExistence type="predicted"/>
<protein>
    <submittedName>
        <fullName evidence="2">PQQ-binding-like beta-propeller repeat protein</fullName>
    </submittedName>
</protein>
<comment type="caution">
    <text evidence="2">The sequence shown here is derived from an EMBL/GenBank/DDBJ whole genome shotgun (WGS) entry which is preliminary data.</text>
</comment>
<evidence type="ECO:0000313" key="3">
    <source>
        <dbReference type="Proteomes" id="UP001185899"/>
    </source>
</evidence>
<dbReference type="InterPro" id="IPR015943">
    <property type="entry name" value="WD40/YVTN_repeat-like_dom_sf"/>
</dbReference>
<feature type="signal peptide" evidence="1">
    <location>
        <begin position="1"/>
        <end position="23"/>
    </location>
</feature>
<dbReference type="Gene3D" id="2.130.10.10">
    <property type="entry name" value="YVTN repeat-like/Quinoprotein amine dehydrogenase"/>
    <property type="match status" value="1"/>
</dbReference>
<evidence type="ECO:0000256" key="1">
    <source>
        <dbReference type="SAM" id="SignalP"/>
    </source>
</evidence>